<feature type="domain" description="Glycosyl transferase family 1" evidence="4">
    <location>
        <begin position="218"/>
        <end position="338"/>
    </location>
</feature>
<dbReference type="InterPro" id="IPR009695">
    <property type="entry name" value="Diacylglyc_glucosyltr_N"/>
</dbReference>
<dbReference type="GO" id="GO:0016020">
    <property type="term" value="C:membrane"/>
    <property type="evidence" value="ECO:0007669"/>
    <property type="project" value="GOC"/>
</dbReference>
<evidence type="ECO:0000256" key="2">
    <source>
        <dbReference type="ARBA" id="ARBA00022676"/>
    </source>
</evidence>
<dbReference type="InterPro" id="IPR001296">
    <property type="entry name" value="Glyco_trans_1"/>
</dbReference>
<dbReference type="Pfam" id="PF06925">
    <property type="entry name" value="MGDG_synth"/>
    <property type="match status" value="1"/>
</dbReference>
<reference evidence="6 7" key="1">
    <citation type="submission" date="2020-08" db="EMBL/GenBank/DDBJ databases">
        <title>Cohnella phylogeny.</title>
        <authorList>
            <person name="Dunlap C."/>
        </authorList>
    </citation>
    <scope>NUCLEOTIDE SEQUENCE [LARGE SCALE GENOMIC DNA]</scope>
    <source>
        <strain evidence="6 7">DSM 25241</strain>
    </source>
</reference>
<evidence type="ECO:0000256" key="1">
    <source>
        <dbReference type="ARBA" id="ARBA00006962"/>
    </source>
</evidence>
<keyword evidence="3 6" id="KW-0808">Transferase</keyword>
<dbReference type="GO" id="GO:0016758">
    <property type="term" value="F:hexosyltransferase activity"/>
    <property type="evidence" value="ECO:0007669"/>
    <property type="project" value="InterPro"/>
</dbReference>
<keyword evidence="7" id="KW-1185">Reference proteome</keyword>
<organism evidence="6 7">
    <name type="scientific">Cohnella thailandensis</name>
    <dbReference type="NCBI Taxonomy" id="557557"/>
    <lineage>
        <taxon>Bacteria</taxon>
        <taxon>Bacillati</taxon>
        <taxon>Bacillota</taxon>
        <taxon>Bacilli</taxon>
        <taxon>Bacillales</taxon>
        <taxon>Paenibacillaceae</taxon>
        <taxon>Cohnella</taxon>
    </lineage>
</organism>
<comment type="similarity">
    <text evidence="1">Belongs to the glycosyltransferase 28 family.</text>
</comment>
<evidence type="ECO:0000256" key="3">
    <source>
        <dbReference type="ARBA" id="ARBA00022679"/>
    </source>
</evidence>
<dbReference type="PANTHER" id="PTHR43025">
    <property type="entry name" value="MONOGALACTOSYLDIACYLGLYCEROL SYNTHASE"/>
    <property type="match status" value="1"/>
</dbReference>
<dbReference type="SUPFAM" id="SSF53756">
    <property type="entry name" value="UDP-Glycosyltransferase/glycogen phosphorylase"/>
    <property type="match status" value="1"/>
</dbReference>
<accession>A0A841T380</accession>
<dbReference type="Gene3D" id="3.40.50.2000">
    <property type="entry name" value="Glycogen Phosphorylase B"/>
    <property type="match status" value="1"/>
</dbReference>
<gene>
    <name evidence="6" type="ORF">H7B67_25295</name>
</gene>
<protein>
    <submittedName>
        <fullName evidence="6">Glycosyltransferase</fullName>
    </submittedName>
</protein>
<feature type="domain" description="Diacylglycerol glucosyltransferase N-terminal" evidence="5">
    <location>
        <begin position="18"/>
        <end position="178"/>
    </location>
</feature>
<evidence type="ECO:0000259" key="5">
    <source>
        <dbReference type="Pfam" id="PF06925"/>
    </source>
</evidence>
<evidence type="ECO:0000313" key="7">
    <source>
        <dbReference type="Proteomes" id="UP000535838"/>
    </source>
</evidence>
<dbReference type="PANTHER" id="PTHR43025:SF3">
    <property type="entry name" value="MONOGALACTOSYLDIACYLGLYCEROL SYNTHASE 1, CHLOROPLASTIC"/>
    <property type="match status" value="1"/>
</dbReference>
<evidence type="ECO:0000259" key="4">
    <source>
        <dbReference type="Pfam" id="PF00534"/>
    </source>
</evidence>
<dbReference type="GO" id="GO:0009247">
    <property type="term" value="P:glycolipid biosynthetic process"/>
    <property type="evidence" value="ECO:0007669"/>
    <property type="project" value="InterPro"/>
</dbReference>
<sequence length="365" mass="41286">MKPESRIAIVYSKFGDGHLKVAQALKQSFESHGYRNVRLYDLLEETHPRLNAVSRRFYLKSASYAPRVYGFIYRATNVKPSRLVSRLFHSVGMKRLREEWARERPDLVIHTFPLLAADELRYKLRHDIPTITVITDYVLHTRWVHRNTSMYFVGCESLKRSLSAAGVPASKIAVTGIPLREAFRQTRSREELCRQYKLEADRSRILMMAGAYGVQTSVKAIMDTVLANADSDVIVVCGKNAKLKRSLEAEYASSSRVTLIGYADHIHELMAMSDCLLTKAGGITLTEAMAMSLPTVVYRPLPGQERGNAEYLSAMGAVRVAYRIEELALQLRIALSKDGAGRMKEAMRSLYRQESVSTIASRLYR</sequence>
<comment type="caution">
    <text evidence="6">The sequence shown here is derived from an EMBL/GenBank/DDBJ whole genome shotgun (WGS) entry which is preliminary data.</text>
</comment>
<dbReference type="Pfam" id="PF00534">
    <property type="entry name" value="Glycos_transf_1"/>
    <property type="match status" value="1"/>
</dbReference>
<keyword evidence="2" id="KW-0328">Glycosyltransferase</keyword>
<dbReference type="AlphaFoldDB" id="A0A841T380"/>
<proteinExistence type="inferred from homology"/>
<dbReference type="EMBL" id="JACJVQ010000023">
    <property type="protein sequence ID" value="MBB6637459.1"/>
    <property type="molecule type" value="Genomic_DNA"/>
</dbReference>
<evidence type="ECO:0000313" key="6">
    <source>
        <dbReference type="EMBL" id="MBB6637459.1"/>
    </source>
</evidence>
<dbReference type="Proteomes" id="UP000535838">
    <property type="component" value="Unassembled WGS sequence"/>
</dbReference>
<name>A0A841T380_9BACL</name>
<dbReference type="InterPro" id="IPR050519">
    <property type="entry name" value="Glycosyltransf_28_UgtP"/>
</dbReference>
<dbReference type="RefSeq" id="WP_185122674.1">
    <property type="nucleotide sequence ID" value="NZ_JACJVQ010000023.1"/>
</dbReference>